<evidence type="ECO:0000313" key="2">
    <source>
        <dbReference type="Proteomes" id="UP000253977"/>
    </source>
</evidence>
<accession>A0A369TFH5</accession>
<evidence type="ECO:0000313" key="1">
    <source>
        <dbReference type="EMBL" id="RDD64121.1"/>
    </source>
</evidence>
<dbReference type="Proteomes" id="UP000253977">
    <property type="component" value="Unassembled WGS sequence"/>
</dbReference>
<proteinExistence type="predicted"/>
<organism evidence="1 2">
    <name type="scientific">Thalassococcus profundi</name>
    <dbReference type="NCBI Taxonomy" id="2282382"/>
    <lineage>
        <taxon>Bacteria</taxon>
        <taxon>Pseudomonadati</taxon>
        <taxon>Pseudomonadota</taxon>
        <taxon>Alphaproteobacteria</taxon>
        <taxon>Rhodobacterales</taxon>
        <taxon>Roseobacteraceae</taxon>
        <taxon>Thalassococcus</taxon>
    </lineage>
</organism>
<dbReference type="EMBL" id="QPMK01000029">
    <property type="protein sequence ID" value="RDD64121.1"/>
    <property type="molecule type" value="Genomic_DNA"/>
</dbReference>
<keyword evidence="2" id="KW-1185">Reference proteome</keyword>
<comment type="caution">
    <text evidence="1">The sequence shown here is derived from an EMBL/GenBank/DDBJ whole genome shotgun (WGS) entry which is preliminary data.</text>
</comment>
<name>A0A369TFH5_9RHOB</name>
<gene>
    <name evidence="1" type="ORF">DU478_21890</name>
</gene>
<sequence length="188" mass="19723">MIATALTATMATAGFAATEAEMAEINSYVPNADVSMMSDEQVAQAMQIINSGEGRGDKVSQLNALLMTPEMSGPAVLSEAEMVRLQEAAPNVDLTAVTQAQASQALQVLSSGDGSDRNEQVVAILMGESMETSGMAMPTEAEMVQLERYISTAEVQSLTQTELAQAMQILTSGDSEGDKQAKLNGLVN</sequence>
<dbReference type="AlphaFoldDB" id="A0A369TFH5"/>
<protein>
    <submittedName>
        <fullName evidence="1">Uncharacterized protein</fullName>
    </submittedName>
</protein>
<reference evidence="1 2" key="1">
    <citation type="submission" date="2018-07" db="EMBL/GenBank/DDBJ databases">
        <title>Thalassococcus profundi sp. nov., a marine bacterium isolated from deep seawater of Okinawa Trough.</title>
        <authorList>
            <person name="Yu M."/>
        </authorList>
    </citation>
    <scope>NUCLEOTIDE SEQUENCE [LARGE SCALE GENOMIC DNA]</scope>
    <source>
        <strain evidence="1 2">WRAS1</strain>
    </source>
</reference>